<proteinExistence type="inferred from homology"/>
<dbReference type="InterPro" id="IPR036396">
    <property type="entry name" value="Cyt_P450_sf"/>
</dbReference>
<dbReference type="GO" id="GO:0016020">
    <property type="term" value="C:membrane"/>
    <property type="evidence" value="ECO:0007669"/>
    <property type="project" value="UniProtKB-SubCell"/>
</dbReference>
<dbReference type="InterPro" id="IPR017972">
    <property type="entry name" value="Cyt_P450_CS"/>
</dbReference>
<comment type="similarity">
    <text evidence="9">Belongs to the cytochrome P450 family.</text>
</comment>
<feature type="binding site" description="axial binding residue" evidence="8">
    <location>
        <position position="90"/>
    </location>
    <ligand>
        <name>heme</name>
        <dbReference type="ChEBI" id="CHEBI:30413"/>
    </ligand>
    <ligandPart>
        <name>Fe</name>
        <dbReference type="ChEBI" id="CHEBI:18248"/>
    </ligandPart>
</feature>
<dbReference type="PRINTS" id="PR00385">
    <property type="entry name" value="P450"/>
</dbReference>
<keyword evidence="9" id="KW-0560">Oxidoreductase</keyword>
<reference evidence="10" key="1">
    <citation type="submission" date="2022-08" db="EMBL/GenBank/DDBJ databases">
        <authorList>
            <person name="Gutierrez-Valencia J."/>
        </authorList>
    </citation>
    <scope>NUCLEOTIDE SEQUENCE</scope>
</reference>
<evidence type="ECO:0000256" key="5">
    <source>
        <dbReference type="ARBA" id="ARBA00022989"/>
    </source>
</evidence>
<keyword evidence="7" id="KW-0472">Membrane</keyword>
<dbReference type="InterPro" id="IPR051103">
    <property type="entry name" value="Plant_metabolite_P450s"/>
</dbReference>
<gene>
    <name evidence="10" type="ORF">LITE_LOCUS34059</name>
</gene>
<evidence type="ECO:0000256" key="7">
    <source>
        <dbReference type="ARBA" id="ARBA00023136"/>
    </source>
</evidence>
<dbReference type="GO" id="GO:0005506">
    <property type="term" value="F:iron ion binding"/>
    <property type="evidence" value="ECO:0007669"/>
    <property type="project" value="InterPro"/>
</dbReference>
<dbReference type="Pfam" id="PF00067">
    <property type="entry name" value="p450"/>
    <property type="match status" value="2"/>
</dbReference>
<name>A0AAV0NMH4_9ROSI</name>
<sequence length="131" mass="15113">MELPDVEDNGTKRKLNEEEILGLCFEFLDAGTDTTAIALEWIMIGWDPEVWEDPIAFEPERFLETGGGEFDFTGIKEIRMIPFGGGRRMCPGYTLDMLHLEYFMANLVWNLKWETAGEVDLWKKPEFQGQS</sequence>
<organism evidence="10 11">
    <name type="scientific">Linum tenue</name>
    <dbReference type="NCBI Taxonomy" id="586396"/>
    <lineage>
        <taxon>Eukaryota</taxon>
        <taxon>Viridiplantae</taxon>
        <taxon>Streptophyta</taxon>
        <taxon>Embryophyta</taxon>
        <taxon>Tracheophyta</taxon>
        <taxon>Spermatophyta</taxon>
        <taxon>Magnoliopsida</taxon>
        <taxon>eudicotyledons</taxon>
        <taxon>Gunneridae</taxon>
        <taxon>Pentapetalae</taxon>
        <taxon>rosids</taxon>
        <taxon>fabids</taxon>
        <taxon>Malpighiales</taxon>
        <taxon>Linaceae</taxon>
        <taxon>Linum</taxon>
    </lineage>
</organism>
<keyword evidence="6 8" id="KW-0408">Iron</keyword>
<comment type="subcellular location">
    <subcellularLocation>
        <location evidence="2">Membrane</location>
        <topology evidence="2">Single-pass membrane protein</topology>
    </subcellularLocation>
</comment>
<dbReference type="SUPFAM" id="SSF48264">
    <property type="entry name" value="Cytochrome P450"/>
    <property type="match status" value="1"/>
</dbReference>
<keyword evidence="3" id="KW-0812">Transmembrane</keyword>
<comment type="caution">
    <text evidence="10">The sequence shown here is derived from an EMBL/GenBank/DDBJ whole genome shotgun (WGS) entry which is preliminary data.</text>
</comment>
<evidence type="ECO:0000256" key="9">
    <source>
        <dbReference type="RuleBase" id="RU000461"/>
    </source>
</evidence>
<evidence type="ECO:0000256" key="4">
    <source>
        <dbReference type="ARBA" id="ARBA00022723"/>
    </source>
</evidence>
<dbReference type="GO" id="GO:0020037">
    <property type="term" value="F:heme binding"/>
    <property type="evidence" value="ECO:0007669"/>
    <property type="project" value="InterPro"/>
</dbReference>
<dbReference type="Gene3D" id="1.10.630.10">
    <property type="entry name" value="Cytochrome P450"/>
    <property type="match status" value="2"/>
</dbReference>
<keyword evidence="11" id="KW-1185">Reference proteome</keyword>
<evidence type="ECO:0000313" key="11">
    <source>
        <dbReference type="Proteomes" id="UP001154282"/>
    </source>
</evidence>
<evidence type="ECO:0000256" key="6">
    <source>
        <dbReference type="ARBA" id="ARBA00023004"/>
    </source>
</evidence>
<evidence type="ECO:0000256" key="3">
    <source>
        <dbReference type="ARBA" id="ARBA00022692"/>
    </source>
</evidence>
<evidence type="ECO:0000256" key="8">
    <source>
        <dbReference type="PIRSR" id="PIRSR602403-1"/>
    </source>
</evidence>
<dbReference type="EMBL" id="CAMGYJ010000008">
    <property type="protein sequence ID" value="CAI0459551.1"/>
    <property type="molecule type" value="Genomic_DNA"/>
</dbReference>
<comment type="cofactor">
    <cofactor evidence="1 8">
        <name>heme</name>
        <dbReference type="ChEBI" id="CHEBI:30413"/>
    </cofactor>
</comment>
<protein>
    <recommendedName>
        <fullName evidence="12">Cytochrome P450</fullName>
    </recommendedName>
</protein>
<accession>A0AAV0NMH4</accession>
<evidence type="ECO:0000313" key="10">
    <source>
        <dbReference type="EMBL" id="CAI0459551.1"/>
    </source>
</evidence>
<keyword evidence="4 8" id="KW-0479">Metal-binding</keyword>
<dbReference type="InterPro" id="IPR001128">
    <property type="entry name" value="Cyt_P450"/>
</dbReference>
<keyword evidence="8 9" id="KW-0349">Heme</keyword>
<dbReference type="InterPro" id="IPR002403">
    <property type="entry name" value="Cyt_P450_E_grp-IV"/>
</dbReference>
<keyword evidence="5" id="KW-1133">Transmembrane helix</keyword>
<dbReference type="PROSITE" id="PS00086">
    <property type="entry name" value="CYTOCHROME_P450"/>
    <property type="match status" value="1"/>
</dbReference>
<dbReference type="PANTHER" id="PTHR24298:SF800">
    <property type="entry name" value="CYTOCHROME P450 89A2-RELATED"/>
    <property type="match status" value="1"/>
</dbReference>
<dbReference type="AlphaFoldDB" id="A0AAV0NMH4"/>
<dbReference type="GO" id="GO:0016709">
    <property type="term" value="F:oxidoreductase activity, acting on paired donors, with incorporation or reduction of molecular oxygen, NAD(P)H as one donor, and incorporation of one atom of oxygen"/>
    <property type="evidence" value="ECO:0007669"/>
    <property type="project" value="TreeGrafter"/>
</dbReference>
<evidence type="ECO:0000256" key="1">
    <source>
        <dbReference type="ARBA" id="ARBA00001971"/>
    </source>
</evidence>
<dbReference type="Proteomes" id="UP001154282">
    <property type="component" value="Unassembled WGS sequence"/>
</dbReference>
<evidence type="ECO:0008006" key="12">
    <source>
        <dbReference type="Google" id="ProtNLM"/>
    </source>
</evidence>
<evidence type="ECO:0000256" key="2">
    <source>
        <dbReference type="ARBA" id="ARBA00004167"/>
    </source>
</evidence>
<keyword evidence="9" id="KW-0503">Monooxygenase</keyword>
<dbReference type="PANTHER" id="PTHR24298">
    <property type="entry name" value="FLAVONOID 3'-MONOOXYGENASE-RELATED"/>
    <property type="match status" value="1"/>
</dbReference>
<dbReference type="PRINTS" id="PR00465">
    <property type="entry name" value="EP450IV"/>
</dbReference>